<dbReference type="SUPFAM" id="SSF55729">
    <property type="entry name" value="Acyl-CoA N-acyltransferases (Nat)"/>
    <property type="match status" value="1"/>
</dbReference>
<reference evidence="2 3" key="1">
    <citation type="submission" date="2016-11" db="EMBL/GenBank/DDBJ databases">
        <authorList>
            <person name="Jaros S."/>
            <person name="Januszkiewicz K."/>
            <person name="Wedrychowicz H."/>
        </authorList>
    </citation>
    <scope>NUCLEOTIDE SEQUENCE [LARGE SCALE GENOMIC DNA]</scope>
    <source>
        <strain evidence="2 3">DSM 44666</strain>
    </source>
</reference>
<dbReference type="STRING" id="112248.SAMN05444392_11311"/>
<organism evidence="2 3">
    <name type="scientific">Seinonella peptonophila</name>
    <dbReference type="NCBI Taxonomy" id="112248"/>
    <lineage>
        <taxon>Bacteria</taxon>
        <taxon>Bacillati</taxon>
        <taxon>Bacillota</taxon>
        <taxon>Bacilli</taxon>
        <taxon>Bacillales</taxon>
        <taxon>Thermoactinomycetaceae</taxon>
        <taxon>Seinonella</taxon>
    </lineage>
</organism>
<dbReference type="Pfam" id="PF09924">
    <property type="entry name" value="LPG_synthase_C"/>
    <property type="match status" value="1"/>
</dbReference>
<dbReference type="AlphaFoldDB" id="A0A1M5ABE9"/>
<accession>A0A1M5ABE9</accession>
<feature type="domain" description="Phosphatidylglycerol lysyltransferase C-terminal" evidence="1">
    <location>
        <begin position="131"/>
        <end position="322"/>
    </location>
</feature>
<dbReference type="RefSeq" id="WP_073156855.1">
    <property type="nucleotide sequence ID" value="NZ_FQVL01000013.1"/>
</dbReference>
<dbReference type="OrthoDB" id="2678076at2"/>
<name>A0A1M5ABE9_9BACL</name>
<dbReference type="Gene3D" id="3.40.630.30">
    <property type="match status" value="2"/>
</dbReference>
<proteinExistence type="predicted"/>
<evidence type="ECO:0000313" key="2">
    <source>
        <dbReference type="EMBL" id="SHF27583.1"/>
    </source>
</evidence>
<dbReference type="InterPro" id="IPR024320">
    <property type="entry name" value="LPG_synthase_C"/>
</dbReference>
<dbReference type="PANTHER" id="PTHR41373">
    <property type="entry name" value="DUF2156 DOMAIN-CONTAINING PROTEIN"/>
    <property type="match status" value="1"/>
</dbReference>
<dbReference type="EMBL" id="FQVL01000013">
    <property type="protein sequence ID" value="SHF27583.1"/>
    <property type="molecule type" value="Genomic_DNA"/>
</dbReference>
<dbReference type="Proteomes" id="UP000184476">
    <property type="component" value="Unassembled WGS sequence"/>
</dbReference>
<protein>
    <recommendedName>
        <fullName evidence="1">Phosphatidylglycerol lysyltransferase C-terminal domain-containing protein</fullName>
    </recommendedName>
</protein>
<sequence>MGTENNSNKVRLGDWMFNSIDISDKKMFYEYIEKSDYNTNLWSSNFAYLWAISQSKRRNIIWKMVKGMLVTFILRKDNGLNLACLPFGKGNAEQLLSTIYRCLRYCNRWNKHNKIKSIATVRTMNDLQLTYLKEFNEFGRYFTIRSLTGIERHFDVQQLVTLTGKKFKNIRYKLNLFRKRYPQAKVREYHPNDYQALILLSDHWKKTAKNRYSNIFDGVYYREIIKHYSELDHLILVVEIDGQIVGMITGGILPTGQSWGCLIKKMEQFDGLNEMMTIEFARTINKINPNVELMNVGSDLGAPGLQAYKDKYRPVLNLNRYRMALK</sequence>
<dbReference type="InterPro" id="IPR016732">
    <property type="entry name" value="UCP018688"/>
</dbReference>
<evidence type="ECO:0000313" key="3">
    <source>
        <dbReference type="Proteomes" id="UP000184476"/>
    </source>
</evidence>
<evidence type="ECO:0000259" key="1">
    <source>
        <dbReference type="Pfam" id="PF09924"/>
    </source>
</evidence>
<gene>
    <name evidence="2" type="ORF">SAMN05444392_11311</name>
</gene>
<keyword evidence="3" id="KW-1185">Reference proteome</keyword>
<dbReference type="InterPro" id="IPR016181">
    <property type="entry name" value="Acyl_CoA_acyltransferase"/>
</dbReference>
<dbReference type="PANTHER" id="PTHR41373:SF1">
    <property type="entry name" value="PHOSPHATIDYLGLYCEROL LYSYLTRANSFERASE C-TERMINAL DOMAIN-CONTAINING PROTEIN"/>
    <property type="match status" value="1"/>
</dbReference>